<organism evidence="2 3">
    <name type="scientific">Flavobacterium hibernum</name>
    <dbReference type="NCBI Taxonomy" id="37752"/>
    <lineage>
        <taxon>Bacteria</taxon>
        <taxon>Pseudomonadati</taxon>
        <taxon>Bacteroidota</taxon>
        <taxon>Flavobacteriia</taxon>
        <taxon>Flavobacteriales</taxon>
        <taxon>Flavobacteriaceae</taxon>
        <taxon>Flavobacterium</taxon>
    </lineage>
</organism>
<feature type="signal peptide" evidence="1">
    <location>
        <begin position="1"/>
        <end position="18"/>
    </location>
</feature>
<evidence type="ECO:0000313" key="2">
    <source>
        <dbReference type="EMBL" id="OXA91704.1"/>
    </source>
</evidence>
<reference evidence="2 3" key="1">
    <citation type="submission" date="2016-11" db="EMBL/GenBank/DDBJ databases">
        <title>Whole genomes of Flavobacteriaceae.</title>
        <authorList>
            <person name="Stine C."/>
            <person name="Li C."/>
            <person name="Tadesse D."/>
        </authorList>
    </citation>
    <scope>NUCLEOTIDE SEQUENCE [LARGE SCALE GENOMIC DNA]</scope>
    <source>
        <strain evidence="2 3">ATCC 51468</strain>
    </source>
</reference>
<sequence>MKKLSTLFFILSSFLNYAQVKLNTKDLNNLVAISELYSRNTNARGPEFANSIDSLRTTTLNPVVDALIEVGKGEKSILENKFLARPSNEQLYLWYVIREIHYNLVSKTKAKRPNMEIANEVLSQKIDARWLLDNYYYRIHGGIASLFNNADLSNFNIDIEKLGFKNLTEKSIFYFNMMDALVGGRFKVLQMLKKNDKILEFAEKLPKFNNQKYFYYKDFDFKDFNWVGYEESKSYSEVNIGNLYITLIAHYIATIQLKGKPEAQEIYSNSILHEPKYFKYSIAKADLEMLFEKNK</sequence>
<name>A0ABX4CDP6_9FLAO</name>
<dbReference type="RefSeq" id="WP_089081892.1">
    <property type="nucleotide sequence ID" value="NZ_MUGX01000002.1"/>
</dbReference>
<gene>
    <name evidence="2" type="ORF">B0A73_00235</name>
</gene>
<dbReference type="Proteomes" id="UP000198302">
    <property type="component" value="Unassembled WGS sequence"/>
</dbReference>
<feature type="chain" id="PRO_5046129505" evidence="1">
    <location>
        <begin position="19"/>
        <end position="295"/>
    </location>
</feature>
<protein>
    <submittedName>
        <fullName evidence="2">Uncharacterized protein</fullName>
    </submittedName>
</protein>
<evidence type="ECO:0000256" key="1">
    <source>
        <dbReference type="SAM" id="SignalP"/>
    </source>
</evidence>
<dbReference type="EMBL" id="MUGX01000002">
    <property type="protein sequence ID" value="OXA91704.1"/>
    <property type="molecule type" value="Genomic_DNA"/>
</dbReference>
<keyword evidence="3" id="KW-1185">Reference proteome</keyword>
<keyword evidence="1" id="KW-0732">Signal</keyword>
<evidence type="ECO:0000313" key="3">
    <source>
        <dbReference type="Proteomes" id="UP000198302"/>
    </source>
</evidence>
<accession>A0ABX4CDP6</accession>
<proteinExistence type="predicted"/>
<comment type="caution">
    <text evidence="2">The sequence shown here is derived from an EMBL/GenBank/DDBJ whole genome shotgun (WGS) entry which is preliminary data.</text>
</comment>